<dbReference type="GO" id="GO:0005524">
    <property type="term" value="F:ATP binding"/>
    <property type="evidence" value="ECO:0007669"/>
    <property type="project" value="UniProtKB-UniRule"/>
</dbReference>
<dbReference type="InterPro" id="IPR036678">
    <property type="entry name" value="MutS_con_dom_sf"/>
</dbReference>
<keyword evidence="5 9" id="KW-0067">ATP-binding</keyword>
<dbReference type="InterPro" id="IPR036187">
    <property type="entry name" value="DNA_mismatch_repair_MutS_sf"/>
</dbReference>
<feature type="binding site" evidence="9">
    <location>
        <begin position="613"/>
        <end position="620"/>
    </location>
    <ligand>
        <name>ATP</name>
        <dbReference type="ChEBI" id="CHEBI:30616"/>
    </ligand>
</feature>
<evidence type="ECO:0000256" key="1">
    <source>
        <dbReference type="ARBA" id="ARBA00006271"/>
    </source>
</evidence>
<comment type="function">
    <text evidence="8 9">This protein is involved in the repair of mismatches in DNA. It is possible that it carries out the mismatch recognition step. This protein has a weak ATPase activity.</text>
</comment>
<keyword evidence="3 9" id="KW-0547">Nucleotide-binding</keyword>
<dbReference type="GO" id="GO:0003684">
    <property type="term" value="F:damaged DNA binding"/>
    <property type="evidence" value="ECO:0007669"/>
    <property type="project" value="UniProtKB-UniRule"/>
</dbReference>
<comment type="caution">
    <text evidence="12">The sequence shown here is derived from an EMBL/GenBank/DDBJ whole genome shotgun (WGS) entry which is preliminary data.</text>
</comment>
<dbReference type="Proteomes" id="UP000824102">
    <property type="component" value="Unassembled WGS sequence"/>
</dbReference>
<dbReference type="PROSITE" id="PS00486">
    <property type="entry name" value="DNA_MISMATCH_REPAIR_2"/>
    <property type="match status" value="1"/>
</dbReference>
<dbReference type="FunFam" id="3.40.1170.10:FF:000001">
    <property type="entry name" value="DNA mismatch repair protein MutS"/>
    <property type="match status" value="1"/>
</dbReference>
<dbReference type="InterPro" id="IPR007861">
    <property type="entry name" value="DNA_mismatch_repair_MutS_clamp"/>
</dbReference>
<dbReference type="FunFam" id="3.40.50.300:FF:000870">
    <property type="entry name" value="MutS protein homolog 4"/>
    <property type="match status" value="1"/>
</dbReference>
<dbReference type="SMART" id="SM00534">
    <property type="entry name" value="MUTSac"/>
    <property type="match status" value="1"/>
</dbReference>
<name>A0A9D2G702_9FIRM</name>
<dbReference type="InterPro" id="IPR016151">
    <property type="entry name" value="DNA_mismatch_repair_MutS_N"/>
</dbReference>
<dbReference type="Gene3D" id="3.40.50.300">
    <property type="entry name" value="P-loop containing nucleotide triphosphate hydrolases"/>
    <property type="match status" value="1"/>
</dbReference>
<organism evidence="12 13">
    <name type="scientific">Candidatus Gallimonas intestinavium</name>
    <dbReference type="NCBI Taxonomy" id="2838603"/>
    <lineage>
        <taxon>Bacteria</taxon>
        <taxon>Bacillati</taxon>
        <taxon>Bacillota</taxon>
        <taxon>Clostridia</taxon>
        <taxon>Candidatus Gallimonas</taxon>
    </lineage>
</organism>
<dbReference type="InterPro" id="IPR007695">
    <property type="entry name" value="DNA_mismatch_repair_MutS-lik_N"/>
</dbReference>
<keyword evidence="7 9" id="KW-0234">DNA repair</keyword>
<dbReference type="EMBL" id="DXBB01000097">
    <property type="protein sequence ID" value="HIZ73300.1"/>
    <property type="molecule type" value="Genomic_DNA"/>
</dbReference>
<dbReference type="GO" id="GO:0005829">
    <property type="term" value="C:cytosol"/>
    <property type="evidence" value="ECO:0007669"/>
    <property type="project" value="TreeGrafter"/>
</dbReference>
<sequence>MMEHYLKVKEQYKDCVIFYRLGDFYEMFFDDAVRVSKLLDLTLTGRDCGLEERAPMCGVPYHAAETYISKLVSLGEKVAICEQLSDPKEAGRGMVERDVIRVVSAGTLIEDGLLDERKNNYIACAVRRSGQYALAWADITTGECSACAEEDKEALLAHLVNLSVAEIICNDELLLDVKESEEVERHLLPAFSCYLPWAFATSTAEKNLKEQFHAASLEALGLDAKPVVAIAAGALLEYLRETQKHALSNINRLTLTENAGYMTLDPVAVRNLEILKNNAEGKRYGSLLWLLDKTRTGMGARKLASMLITPLLDKAKIDRRLDAVEELASATVIRMGISDLLGGMRDIERLTGRISNGNLQPQDCIALSRSLAAIPSLKMQLSGFSSELLCSIAADLVDTREICALLDGAISETATTRKEGGYIRRGYNKTLDELRDVKTESKTMLAALETRERERTGIRTLKVGFNRVFGYYIEVSNSFKEKVPYSYVRRQTLTNGERYTTDELKELESKILGSDERAGRLEEQLFDEILSVLSQNIPVFQQLASAVAQLDCFLAFAVVAKENKYCRPEIAEDGALEIEDGRHPVVEALSKDRFVPNDCLLDAGENRTMVITGPNMAGKSTYLRQTALIALMAHIGCFVPAKRARVPLTDRIFTRIGASDNLILDRSTFMVEMTEVANILRNATSRSLLILDEVGRGTSTYDGLSIAWAVIEYLNEKIRAKTLFATHYHELTELEGRLEGVKNYKINAREVNGSIVFLRKIVRGGASRSFGVEVASLAGVPQEVTSRAKRILKKLEKNDLARGAQNAVEPEEPEAPEAESSPILDELAALDINTLTPMAAFQLIVRWKENK</sequence>
<dbReference type="SUPFAM" id="SSF48334">
    <property type="entry name" value="DNA repair protein MutS, domain III"/>
    <property type="match status" value="1"/>
</dbReference>
<dbReference type="SMART" id="SM00533">
    <property type="entry name" value="MUTSd"/>
    <property type="match status" value="1"/>
</dbReference>
<dbReference type="SUPFAM" id="SSF52540">
    <property type="entry name" value="P-loop containing nucleoside triphosphate hydrolases"/>
    <property type="match status" value="1"/>
</dbReference>
<dbReference type="PANTHER" id="PTHR11361">
    <property type="entry name" value="DNA MISMATCH REPAIR PROTEIN MUTS FAMILY MEMBER"/>
    <property type="match status" value="1"/>
</dbReference>
<dbReference type="Pfam" id="PF01624">
    <property type="entry name" value="MutS_I"/>
    <property type="match status" value="1"/>
</dbReference>
<evidence type="ECO:0000256" key="6">
    <source>
        <dbReference type="ARBA" id="ARBA00023125"/>
    </source>
</evidence>
<dbReference type="Gene3D" id="3.30.420.110">
    <property type="entry name" value="MutS, connector domain"/>
    <property type="match status" value="1"/>
</dbReference>
<evidence type="ECO:0000256" key="4">
    <source>
        <dbReference type="ARBA" id="ARBA00022763"/>
    </source>
</evidence>
<dbReference type="Pfam" id="PF05190">
    <property type="entry name" value="MutS_IV"/>
    <property type="match status" value="1"/>
</dbReference>
<evidence type="ECO:0000256" key="8">
    <source>
        <dbReference type="ARBA" id="ARBA00024647"/>
    </source>
</evidence>
<dbReference type="InterPro" id="IPR045076">
    <property type="entry name" value="MutS"/>
</dbReference>
<dbReference type="InterPro" id="IPR007860">
    <property type="entry name" value="DNA_mmatch_repair_MutS_con_dom"/>
</dbReference>
<reference evidence="12" key="1">
    <citation type="journal article" date="2021" name="PeerJ">
        <title>Extensive microbial diversity within the chicken gut microbiome revealed by metagenomics and culture.</title>
        <authorList>
            <person name="Gilroy R."/>
            <person name="Ravi A."/>
            <person name="Getino M."/>
            <person name="Pursley I."/>
            <person name="Horton D.L."/>
            <person name="Alikhan N.F."/>
            <person name="Baker D."/>
            <person name="Gharbi K."/>
            <person name="Hall N."/>
            <person name="Watson M."/>
            <person name="Adriaenssens E.M."/>
            <person name="Foster-Nyarko E."/>
            <person name="Jarju S."/>
            <person name="Secka A."/>
            <person name="Antonio M."/>
            <person name="Oren A."/>
            <person name="Chaudhuri R.R."/>
            <person name="La Ragione R."/>
            <person name="Hildebrand F."/>
            <person name="Pallen M.J."/>
        </authorList>
    </citation>
    <scope>NUCLEOTIDE SEQUENCE</scope>
    <source>
        <strain evidence="12">ChiW7-2402</strain>
    </source>
</reference>
<dbReference type="Pfam" id="PF05188">
    <property type="entry name" value="MutS_II"/>
    <property type="match status" value="1"/>
</dbReference>
<accession>A0A9D2G702</accession>
<comment type="similarity">
    <text evidence="1 9 10">Belongs to the DNA mismatch repair MutS family.</text>
</comment>
<evidence type="ECO:0000313" key="13">
    <source>
        <dbReference type="Proteomes" id="UP000824102"/>
    </source>
</evidence>
<evidence type="ECO:0000256" key="2">
    <source>
        <dbReference type="ARBA" id="ARBA00021982"/>
    </source>
</evidence>
<dbReference type="GO" id="GO:0006298">
    <property type="term" value="P:mismatch repair"/>
    <property type="evidence" value="ECO:0007669"/>
    <property type="project" value="UniProtKB-UniRule"/>
</dbReference>
<dbReference type="GO" id="GO:0140664">
    <property type="term" value="F:ATP-dependent DNA damage sensor activity"/>
    <property type="evidence" value="ECO:0007669"/>
    <property type="project" value="InterPro"/>
</dbReference>
<dbReference type="InterPro" id="IPR027417">
    <property type="entry name" value="P-loop_NTPase"/>
</dbReference>
<keyword evidence="6 9" id="KW-0238">DNA-binding</keyword>
<dbReference type="Gene3D" id="1.10.1420.10">
    <property type="match status" value="2"/>
</dbReference>
<dbReference type="SUPFAM" id="SSF55271">
    <property type="entry name" value="DNA repair protein MutS, domain I"/>
    <property type="match status" value="1"/>
</dbReference>
<dbReference type="InterPro" id="IPR007696">
    <property type="entry name" value="DNA_mismatch_repair_MutS_core"/>
</dbReference>
<dbReference type="NCBIfam" id="NF003810">
    <property type="entry name" value="PRK05399.1"/>
    <property type="match status" value="1"/>
</dbReference>
<dbReference type="PANTHER" id="PTHR11361:SF34">
    <property type="entry name" value="DNA MISMATCH REPAIR PROTEIN MSH1, MITOCHONDRIAL"/>
    <property type="match status" value="1"/>
</dbReference>
<gene>
    <name evidence="9 12" type="primary">mutS</name>
    <name evidence="12" type="ORF">H9964_06945</name>
</gene>
<evidence type="ECO:0000256" key="10">
    <source>
        <dbReference type="RuleBase" id="RU003756"/>
    </source>
</evidence>
<evidence type="ECO:0000256" key="9">
    <source>
        <dbReference type="HAMAP-Rule" id="MF_00096"/>
    </source>
</evidence>
<dbReference type="Gene3D" id="3.40.1170.10">
    <property type="entry name" value="DNA repair protein MutS, domain I"/>
    <property type="match status" value="1"/>
</dbReference>
<feature type="domain" description="DNA mismatch repair proteins mutS family" evidence="11">
    <location>
        <begin position="687"/>
        <end position="703"/>
    </location>
</feature>
<evidence type="ECO:0000259" key="11">
    <source>
        <dbReference type="PROSITE" id="PS00486"/>
    </source>
</evidence>
<proteinExistence type="inferred from homology"/>
<dbReference type="AlphaFoldDB" id="A0A9D2G702"/>
<dbReference type="NCBIfam" id="TIGR01070">
    <property type="entry name" value="mutS1"/>
    <property type="match status" value="1"/>
</dbReference>
<reference evidence="12" key="2">
    <citation type="submission" date="2021-04" db="EMBL/GenBank/DDBJ databases">
        <authorList>
            <person name="Gilroy R."/>
        </authorList>
    </citation>
    <scope>NUCLEOTIDE SEQUENCE</scope>
    <source>
        <strain evidence="12">ChiW7-2402</strain>
    </source>
</reference>
<dbReference type="InterPro" id="IPR017261">
    <property type="entry name" value="DNA_mismatch_repair_MutS/MSH"/>
</dbReference>
<dbReference type="InterPro" id="IPR005748">
    <property type="entry name" value="DNA_mismatch_repair_MutS"/>
</dbReference>
<dbReference type="Pfam" id="PF05192">
    <property type="entry name" value="MutS_III"/>
    <property type="match status" value="1"/>
</dbReference>
<evidence type="ECO:0000313" key="12">
    <source>
        <dbReference type="EMBL" id="HIZ73300.1"/>
    </source>
</evidence>
<keyword evidence="4 9" id="KW-0227">DNA damage</keyword>
<evidence type="ECO:0000256" key="7">
    <source>
        <dbReference type="ARBA" id="ARBA00023204"/>
    </source>
</evidence>
<protein>
    <recommendedName>
        <fullName evidence="2 9">DNA mismatch repair protein MutS</fullName>
    </recommendedName>
</protein>
<dbReference type="PIRSF" id="PIRSF037677">
    <property type="entry name" value="DNA_mis_repair_Msh6"/>
    <property type="match status" value="1"/>
</dbReference>
<dbReference type="HAMAP" id="MF_00096">
    <property type="entry name" value="MutS"/>
    <property type="match status" value="1"/>
</dbReference>
<dbReference type="SUPFAM" id="SSF53150">
    <property type="entry name" value="DNA repair protein MutS, domain II"/>
    <property type="match status" value="1"/>
</dbReference>
<dbReference type="CDD" id="cd03284">
    <property type="entry name" value="ABC_MutS1"/>
    <property type="match status" value="1"/>
</dbReference>
<evidence type="ECO:0000256" key="5">
    <source>
        <dbReference type="ARBA" id="ARBA00022840"/>
    </source>
</evidence>
<dbReference type="InterPro" id="IPR000432">
    <property type="entry name" value="DNA_mismatch_repair_MutS_C"/>
</dbReference>
<evidence type="ECO:0000256" key="3">
    <source>
        <dbReference type="ARBA" id="ARBA00022741"/>
    </source>
</evidence>
<dbReference type="Pfam" id="PF00488">
    <property type="entry name" value="MutS_V"/>
    <property type="match status" value="1"/>
</dbReference>
<dbReference type="GO" id="GO:0030983">
    <property type="term" value="F:mismatched DNA binding"/>
    <property type="evidence" value="ECO:0007669"/>
    <property type="project" value="InterPro"/>
</dbReference>